<dbReference type="AlphaFoldDB" id="A0A813JDW1"/>
<dbReference type="PROSITE" id="PS51375">
    <property type="entry name" value="PPR"/>
    <property type="match status" value="3"/>
</dbReference>
<organism evidence="3 4">
    <name type="scientific">Polarella glacialis</name>
    <name type="common">Dinoflagellate</name>
    <dbReference type="NCBI Taxonomy" id="89957"/>
    <lineage>
        <taxon>Eukaryota</taxon>
        <taxon>Sar</taxon>
        <taxon>Alveolata</taxon>
        <taxon>Dinophyceae</taxon>
        <taxon>Suessiales</taxon>
        <taxon>Suessiaceae</taxon>
        <taxon>Polarella</taxon>
    </lineage>
</organism>
<feature type="repeat" description="PPR" evidence="2">
    <location>
        <begin position="318"/>
        <end position="352"/>
    </location>
</feature>
<feature type="repeat" description="PPR" evidence="2">
    <location>
        <begin position="248"/>
        <end position="282"/>
    </location>
</feature>
<accession>A0A813JDW1</accession>
<reference evidence="3" key="1">
    <citation type="submission" date="2021-02" db="EMBL/GenBank/DDBJ databases">
        <authorList>
            <person name="Dougan E. K."/>
            <person name="Rhodes N."/>
            <person name="Thang M."/>
            <person name="Chan C."/>
        </authorList>
    </citation>
    <scope>NUCLEOTIDE SEQUENCE</scope>
</reference>
<evidence type="ECO:0008006" key="5">
    <source>
        <dbReference type="Google" id="ProtNLM"/>
    </source>
</evidence>
<comment type="caution">
    <text evidence="3">The sequence shown here is derived from an EMBL/GenBank/DDBJ whole genome shotgun (WGS) entry which is preliminary data.</text>
</comment>
<name>A0A813JDW1_POLGL</name>
<dbReference type="NCBIfam" id="TIGR00756">
    <property type="entry name" value="PPR"/>
    <property type="match status" value="2"/>
</dbReference>
<evidence type="ECO:0000256" key="1">
    <source>
        <dbReference type="ARBA" id="ARBA00022737"/>
    </source>
</evidence>
<evidence type="ECO:0000313" key="4">
    <source>
        <dbReference type="Proteomes" id="UP000626109"/>
    </source>
</evidence>
<proteinExistence type="predicted"/>
<evidence type="ECO:0000256" key="2">
    <source>
        <dbReference type="PROSITE-ProRule" id="PRU00708"/>
    </source>
</evidence>
<evidence type="ECO:0000313" key="3">
    <source>
        <dbReference type="EMBL" id="CAE8672501.1"/>
    </source>
</evidence>
<dbReference type="Proteomes" id="UP000626109">
    <property type="component" value="Unassembled WGS sequence"/>
</dbReference>
<keyword evidence="1" id="KW-0677">Repeat</keyword>
<dbReference type="PANTHER" id="PTHR47447:SF17">
    <property type="entry name" value="OS12G0638900 PROTEIN"/>
    <property type="match status" value="1"/>
</dbReference>
<dbReference type="EMBL" id="CAJNNW010024451">
    <property type="protein sequence ID" value="CAE8672501.1"/>
    <property type="molecule type" value="Genomic_DNA"/>
</dbReference>
<gene>
    <name evidence="3" type="ORF">PGLA2088_LOCUS18103</name>
</gene>
<dbReference type="InterPro" id="IPR002885">
    <property type="entry name" value="PPR_rpt"/>
</dbReference>
<dbReference type="PANTHER" id="PTHR47447">
    <property type="entry name" value="OS03G0856100 PROTEIN"/>
    <property type="match status" value="1"/>
</dbReference>
<dbReference type="Gene3D" id="1.25.40.10">
    <property type="entry name" value="Tetratricopeptide repeat domain"/>
    <property type="match status" value="4"/>
</dbReference>
<dbReference type="InterPro" id="IPR011990">
    <property type="entry name" value="TPR-like_helical_dom_sf"/>
</dbReference>
<sequence>MPLIKVIRPIESLGPAIEPNSSLAPLSPSDRCSCGLSYLRLASSPRSRTKMWPAARQSGSCPPSPVEALVPYLGPQDFTHLIKDAGIRRQWSEALRLIAELRGPSTGCEANVITFTAAVGVLARCKRWRPMLALLAQMHADALEPSTVTHNAAISGLEHWSSSLEILRGMCRRSIRMDDVTLNSAMSALDRGSQWGLALQVLSHACTSPSVCDVVTCNTAISCLRSVGRWRMAAELLKEARSWSIEADTITFNSLLDAIRRGGSWESAMEVIFVMRAENLQPDLVTFNSGMSALDRGHAWQSAFMLFEDMKMQRTMPDVVTMSVVAGACARSELWREAVSLLDELEEQHLQPGIVMLSTAMRALTSASHWTKALSIFTRLRDGPGQPALDLIAYDAAVSSCGAGMQPEAALRLFWEARGRGLRLDLAICSNVMAALDKGGRWAAALALNDWAPACDLAGAPIRCSAASAAGSAGLWQLSLYLAVQPGSSSKAPLADAATCCAAINAAGRSQRWQHGLALLDDLRLNSKGHALSIAACNAALTACGRCHEWQRVLTLLQEAGGWGVEVDVVTFNAALDTCSREESPTGGWNRAISLMRAMRARLVQPTEVSLGACLSACERSGGRWVEALATLAAGNVLGLVTTSGSTNAAASACAKAAAFGGWRRALSLLFGAPRQSSPDQVGYSVAILSCAESAQWVIALELLQGASADGPPLDVDSLGTLLAECEQRGLQLREDFLLLRLGSSVKGCV</sequence>
<dbReference type="Pfam" id="PF13041">
    <property type="entry name" value="PPR_2"/>
    <property type="match status" value="2"/>
</dbReference>
<feature type="repeat" description="PPR" evidence="2">
    <location>
        <begin position="213"/>
        <end position="247"/>
    </location>
</feature>
<protein>
    <recommendedName>
        <fullName evidence="5">Pentatricopeptide repeat-containing protein, chloroplastic</fullName>
    </recommendedName>
</protein>